<name>A0A1N6WAH0_9GAMM</name>
<organism evidence="1 2">
    <name type="scientific">Marinobacterium stanieri</name>
    <dbReference type="NCBI Taxonomy" id="49186"/>
    <lineage>
        <taxon>Bacteria</taxon>
        <taxon>Pseudomonadati</taxon>
        <taxon>Pseudomonadota</taxon>
        <taxon>Gammaproteobacteria</taxon>
        <taxon>Oceanospirillales</taxon>
        <taxon>Oceanospirillaceae</taxon>
        <taxon>Marinobacterium</taxon>
    </lineage>
</organism>
<keyword evidence="2" id="KW-1185">Reference proteome</keyword>
<evidence type="ECO:0000313" key="2">
    <source>
        <dbReference type="Proteomes" id="UP000186895"/>
    </source>
</evidence>
<accession>A0A1N6WAH0</accession>
<dbReference type="Proteomes" id="UP000186895">
    <property type="component" value="Unassembled WGS sequence"/>
</dbReference>
<dbReference type="EMBL" id="FTMN01000010">
    <property type="protein sequence ID" value="SIQ87022.1"/>
    <property type="molecule type" value="Genomic_DNA"/>
</dbReference>
<protein>
    <submittedName>
        <fullName evidence="1">Uncharacterized protein</fullName>
    </submittedName>
</protein>
<gene>
    <name evidence="1" type="ORF">SAMN05421647_11058</name>
</gene>
<dbReference type="RefSeq" id="WP_076465225.1">
    <property type="nucleotide sequence ID" value="NZ_FTMN01000010.1"/>
</dbReference>
<proteinExistence type="predicted"/>
<evidence type="ECO:0000313" key="1">
    <source>
        <dbReference type="EMBL" id="SIQ87022.1"/>
    </source>
</evidence>
<dbReference type="AlphaFoldDB" id="A0A1N6WAH0"/>
<reference evidence="1 2" key="1">
    <citation type="submission" date="2017-01" db="EMBL/GenBank/DDBJ databases">
        <authorList>
            <person name="Mah S.A."/>
            <person name="Swanson W.J."/>
            <person name="Moy G.W."/>
            <person name="Vacquier V.D."/>
        </authorList>
    </citation>
    <scope>NUCLEOTIDE SEQUENCE [LARGE SCALE GENOMIC DNA]</scope>
    <source>
        <strain evidence="1 2">DSM 7027</strain>
    </source>
</reference>
<sequence>MKHVLVALLILTAFVSGAFWLLSDDRLHPNIQAFITLTHPSGDSRAFTYLLGLQAPQGQHPEIAGETLLTQVRKYENTVTLTSTDTSTHEIYTGDTLSLPEQSRHCSFSETHCLRELFETPSPTQSPSPEEQVLLERWHQFIQLDDYQVLTQPGLSEYVPPYLYLTAANRISMVNSIRQANAGDSLLARQQLLANIAALRYLLAAEGHLIGKMVAAKMMSDQIDVLNALQQRFELPPAPPILPLTVPEKSLRLPLARELTMITNLYQEMDSEPELFDPDLPIPPWLARLLFKPAISTNAMLPIYEYVITGSEIDPVDFISHVQPHNMPVIKTNWIRNPVGTILNRVALPDLHVYAIDMQDLDVKIGLFNAFNQSPSHSTQSVLNTFTNPYYPDGSPMKASIESHRICVPGPAKRNELRCLHGFFNDTSGSPN</sequence>